<dbReference type="GO" id="GO:0030170">
    <property type="term" value="F:pyridoxal phosphate binding"/>
    <property type="evidence" value="ECO:0007669"/>
    <property type="project" value="InterPro"/>
</dbReference>
<evidence type="ECO:0000256" key="1">
    <source>
        <dbReference type="ARBA" id="ARBA00001933"/>
    </source>
</evidence>
<dbReference type="EMBL" id="CAEZXN010000003">
    <property type="protein sequence ID" value="CAB4685550.1"/>
    <property type="molecule type" value="Genomic_DNA"/>
</dbReference>
<dbReference type="Gene3D" id="3.40.640.10">
    <property type="entry name" value="Type I PLP-dependent aspartate aminotransferase-like (Major domain)"/>
    <property type="match status" value="1"/>
</dbReference>
<gene>
    <name evidence="5" type="ORF">UFOPK2342_00186</name>
    <name evidence="6" type="ORF">UFOPK2423_00234</name>
    <name evidence="7" type="ORF">UFOPK3266_00092</name>
    <name evidence="8" type="ORF">UFOPK4367_00422</name>
</gene>
<dbReference type="PROSITE" id="PS00105">
    <property type="entry name" value="AA_TRANSFER_CLASS_1"/>
    <property type="match status" value="1"/>
</dbReference>
<dbReference type="Pfam" id="PF00155">
    <property type="entry name" value="Aminotran_1_2"/>
    <property type="match status" value="1"/>
</dbReference>
<evidence type="ECO:0000256" key="2">
    <source>
        <dbReference type="ARBA" id="ARBA00022576"/>
    </source>
</evidence>
<dbReference type="EMBL" id="CAFBRC010000019">
    <property type="protein sequence ID" value="CAB5073329.1"/>
    <property type="molecule type" value="Genomic_DNA"/>
</dbReference>
<dbReference type="AlphaFoldDB" id="A0A6J6NG09"/>
<evidence type="ECO:0000313" key="5">
    <source>
        <dbReference type="EMBL" id="CAB4666896.1"/>
    </source>
</evidence>
<dbReference type="EMBL" id="CAFBAA010000001">
    <property type="protein sequence ID" value="CAB4840257.1"/>
    <property type="molecule type" value="Genomic_DNA"/>
</dbReference>
<evidence type="ECO:0000256" key="3">
    <source>
        <dbReference type="ARBA" id="ARBA00022679"/>
    </source>
</evidence>
<dbReference type="PANTHER" id="PTHR42832:SF3">
    <property type="entry name" value="L-GLUTAMINE--4-(METHYLSULFANYL)-2-OXOBUTANOATE AMINOTRANSFERASE"/>
    <property type="match status" value="1"/>
</dbReference>
<reference evidence="6" key="1">
    <citation type="submission" date="2020-05" db="EMBL/GenBank/DDBJ databases">
        <authorList>
            <person name="Chiriac C."/>
            <person name="Salcher M."/>
            <person name="Ghai R."/>
            <person name="Kavagutti S V."/>
        </authorList>
    </citation>
    <scope>NUCLEOTIDE SEQUENCE</scope>
</reference>
<name>A0A6J6NG09_9ZZZZ</name>
<dbReference type="InterPro" id="IPR050881">
    <property type="entry name" value="LL-DAP_aminotransferase"/>
</dbReference>
<proteinExistence type="predicted"/>
<dbReference type="CDD" id="cd00609">
    <property type="entry name" value="AAT_like"/>
    <property type="match status" value="1"/>
</dbReference>
<keyword evidence="3" id="KW-0808">Transferase</keyword>
<protein>
    <submittedName>
        <fullName evidence="6">Unannotated protein</fullName>
    </submittedName>
</protein>
<evidence type="ECO:0000313" key="8">
    <source>
        <dbReference type="EMBL" id="CAB5073329.1"/>
    </source>
</evidence>
<accession>A0A6J6NG09</accession>
<dbReference type="EMBL" id="CAEZXB010000002">
    <property type="protein sequence ID" value="CAB4666896.1"/>
    <property type="molecule type" value="Genomic_DNA"/>
</dbReference>
<dbReference type="InterPro" id="IPR015421">
    <property type="entry name" value="PyrdxlP-dep_Trfase_major"/>
</dbReference>
<dbReference type="InterPro" id="IPR004838">
    <property type="entry name" value="NHTrfase_class1_PyrdxlP-BS"/>
</dbReference>
<dbReference type="GO" id="GO:0008483">
    <property type="term" value="F:transaminase activity"/>
    <property type="evidence" value="ECO:0007669"/>
    <property type="project" value="UniProtKB-KW"/>
</dbReference>
<dbReference type="Gene3D" id="3.90.1150.10">
    <property type="entry name" value="Aspartate Aminotransferase, domain 1"/>
    <property type="match status" value="1"/>
</dbReference>
<evidence type="ECO:0000313" key="7">
    <source>
        <dbReference type="EMBL" id="CAB4840257.1"/>
    </source>
</evidence>
<keyword evidence="2" id="KW-0032">Aminotransferase</keyword>
<dbReference type="InterPro" id="IPR015422">
    <property type="entry name" value="PyrdxlP-dep_Trfase_small"/>
</dbReference>
<evidence type="ECO:0000313" key="6">
    <source>
        <dbReference type="EMBL" id="CAB4685550.1"/>
    </source>
</evidence>
<sequence length="360" mass="38651">MSGHATFDLPEFPWDRLAPLGDKARAHPGGIVDLSIGTPVDPVPEIIQKALASASDSPGYPPTAGIPAAQKAMRDWSIKNLQARDDVGVLPSIGSKEMVTLLPFLLRAKRVLYPDIAYPSYHVGAVMAGAEAIPVGEDPKSWPAADFAWINSPSNPTGALMSDQAMLDAIAWARANDAYLVSDECYLELGWEATPRSVLSFTEAAEAKVIALHSLSKRSNLAGYRAGFAVGNPSVISELLEIRKHVGMMMPGPVQVAMIAALADSEHVTAQRAIYLRRRSELHRGLTAAGFTIHDSVAGLYLWATRDEECWKSADWLAGHGILVAPGDFYGVRGKNFIRAALTATDERIDAAVARLTTTA</sequence>
<dbReference type="InterPro" id="IPR004839">
    <property type="entry name" value="Aminotransferase_I/II_large"/>
</dbReference>
<evidence type="ECO:0000259" key="4">
    <source>
        <dbReference type="Pfam" id="PF00155"/>
    </source>
</evidence>
<dbReference type="PANTHER" id="PTHR42832">
    <property type="entry name" value="AMINO ACID AMINOTRANSFERASE"/>
    <property type="match status" value="1"/>
</dbReference>
<organism evidence="6">
    <name type="scientific">freshwater metagenome</name>
    <dbReference type="NCBI Taxonomy" id="449393"/>
    <lineage>
        <taxon>unclassified sequences</taxon>
        <taxon>metagenomes</taxon>
        <taxon>ecological metagenomes</taxon>
    </lineage>
</organism>
<dbReference type="InterPro" id="IPR019880">
    <property type="entry name" value="OxyQ"/>
</dbReference>
<dbReference type="NCBIfam" id="TIGR03539">
    <property type="entry name" value="DapC_actino"/>
    <property type="match status" value="1"/>
</dbReference>
<comment type="cofactor">
    <cofactor evidence="1">
        <name>pyridoxal 5'-phosphate</name>
        <dbReference type="ChEBI" id="CHEBI:597326"/>
    </cofactor>
</comment>
<dbReference type="InterPro" id="IPR015424">
    <property type="entry name" value="PyrdxlP-dep_Trfase"/>
</dbReference>
<dbReference type="SUPFAM" id="SSF53383">
    <property type="entry name" value="PLP-dependent transferases"/>
    <property type="match status" value="1"/>
</dbReference>
<feature type="domain" description="Aminotransferase class I/classII large" evidence="4">
    <location>
        <begin position="31"/>
        <end position="356"/>
    </location>
</feature>